<proteinExistence type="predicted"/>
<evidence type="ECO:0000313" key="3">
    <source>
        <dbReference type="Proteomes" id="UP000076078"/>
    </source>
</evidence>
<evidence type="ECO:0000313" key="2">
    <source>
        <dbReference type="EMBL" id="KYQ91590.1"/>
    </source>
</evidence>
<dbReference type="AlphaFoldDB" id="A0A151ZCB9"/>
<feature type="transmembrane region" description="Helical" evidence="1">
    <location>
        <begin position="27"/>
        <end position="47"/>
    </location>
</feature>
<evidence type="ECO:0000256" key="1">
    <source>
        <dbReference type="SAM" id="Phobius"/>
    </source>
</evidence>
<comment type="caution">
    <text evidence="2">The sequence shown here is derived from an EMBL/GenBank/DDBJ whole genome shotgun (WGS) entry which is preliminary data.</text>
</comment>
<dbReference type="FunCoup" id="A0A151ZCB9">
    <property type="interactions" value="290"/>
</dbReference>
<keyword evidence="3" id="KW-1185">Reference proteome</keyword>
<dbReference type="GO" id="GO:0045046">
    <property type="term" value="P:protein import into peroxisome membrane"/>
    <property type="evidence" value="ECO:0007669"/>
    <property type="project" value="TreeGrafter"/>
</dbReference>
<dbReference type="Pfam" id="PF04882">
    <property type="entry name" value="Peroxin-3"/>
    <property type="match status" value="1"/>
</dbReference>
<dbReference type="GO" id="GO:0005778">
    <property type="term" value="C:peroxisomal membrane"/>
    <property type="evidence" value="ECO:0007669"/>
    <property type="project" value="InterPro"/>
</dbReference>
<accession>A0A151ZCB9</accession>
<dbReference type="EMBL" id="LODT01000034">
    <property type="protein sequence ID" value="KYQ91590.1"/>
    <property type="molecule type" value="Genomic_DNA"/>
</dbReference>
<dbReference type="PANTHER" id="PTHR28080:SF1">
    <property type="entry name" value="PEROXISOMAL BIOGENESIS FACTOR 3"/>
    <property type="match status" value="1"/>
</dbReference>
<organism evidence="2 3">
    <name type="scientific">Tieghemostelium lacteum</name>
    <name type="common">Slime mold</name>
    <name type="synonym">Dictyostelium lacteum</name>
    <dbReference type="NCBI Taxonomy" id="361077"/>
    <lineage>
        <taxon>Eukaryota</taxon>
        <taxon>Amoebozoa</taxon>
        <taxon>Evosea</taxon>
        <taxon>Eumycetozoa</taxon>
        <taxon>Dictyostelia</taxon>
        <taxon>Dictyosteliales</taxon>
        <taxon>Raperosteliaceae</taxon>
        <taxon>Tieghemostelium</taxon>
    </lineage>
</organism>
<protein>
    <submittedName>
        <fullName evidence="2">Transmembrane protein</fullName>
    </submittedName>
</protein>
<dbReference type="InterPro" id="IPR006966">
    <property type="entry name" value="Peroxin-3"/>
</dbReference>
<gene>
    <name evidence="2" type="ORF">DLAC_07357</name>
</gene>
<keyword evidence="1" id="KW-0472">Membrane</keyword>
<dbReference type="GO" id="GO:0030674">
    <property type="term" value="F:protein-macromolecule adaptor activity"/>
    <property type="evidence" value="ECO:0007669"/>
    <property type="project" value="TreeGrafter"/>
</dbReference>
<sequence length="398" mass="47216">MNEKTKELKNKIIEYGLPLLTEIPRFLYNHKLGVFLVGFGSSVAVLYHKMRNSRKNQMIVVSKEKVAQFFEKSQQFSNNTVQFIISNFLIQKKILDEYIDITSISLKIRCASTPEEKKMFTDELGYSIISRLYTTLYTIPLILLLNRIQINLIGKYCYLDYIIYQTEENRLINEKDEKTFISFSNYLFDYKFRYFIEMIKSEVTDELKNWKLDQQSTYEGILMLLLRIRNRFESKKILLTLNDKKSEIGINEKSMLNYLIPTETDQVRYDETIRHLLDEVRNIFEDDKFYRVLSDSINTSFLWFTKSLRTVFESSSPQIPEVIESNPYVPFEIEIPKPLNMLHHLQLLPKINKMVNEVLSPDSTIIQQIIQNSSDQPAFQEFNYKILTNNINFNQLKF</sequence>
<dbReference type="OMA" id="FTRTVCA"/>
<dbReference type="PANTHER" id="PTHR28080">
    <property type="entry name" value="PEROXISOMAL BIOGENESIS FACTOR 3"/>
    <property type="match status" value="1"/>
</dbReference>
<keyword evidence="1 2" id="KW-0812">Transmembrane</keyword>
<name>A0A151ZCB9_TIELA</name>
<dbReference type="InParanoid" id="A0A151ZCB9"/>
<reference evidence="2 3" key="1">
    <citation type="submission" date="2015-12" db="EMBL/GenBank/DDBJ databases">
        <title>Dictyostelia acquired genes for synthesis and detection of signals that induce cell-type specialization by lateral gene transfer from prokaryotes.</title>
        <authorList>
            <person name="Gloeckner G."/>
            <person name="Schaap P."/>
        </authorList>
    </citation>
    <scope>NUCLEOTIDE SEQUENCE [LARGE SCALE GENOMIC DNA]</scope>
    <source>
        <strain evidence="2 3">TK</strain>
    </source>
</reference>
<dbReference type="OrthoDB" id="45930at2759"/>
<dbReference type="STRING" id="361077.A0A151ZCB9"/>
<keyword evidence="1" id="KW-1133">Transmembrane helix</keyword>
<dbReference type="Proteomes" id="UP000076078">
    <property type="component" value="Unassembled WGS sequence"/>
</dbReference>